<feature type="signal peptide" evidence="1">
    <location>
        <begin position="1"/>
        <end position="30"/>
    </location>
</feature>
<evidence type="ECO:0008006" key="4">
    <source>
        <dbReference type="Google" id="ProtNLM"/>
    </source>
</evidence>
<dbReference type="RefSeq" id="WP_074485093.1">
    <property type="nucleotide sequence ID" value="NZ_FMXP01000004.1"/>
</dbReference>
<reference evidence="2 3" key="1">
    <citation type="submission" date="2016-10" db="EMBL/GenBank/DDBJ databases">
        <authorList>
            <person name="de Groot N.N."/>
        </authorList>
    </citation>
    <scope>NUCLEOTIDE SEQUENCE [LARGE SCALE GENOMIC DNA]</scope>
    <source>
        <strain evidence="2 3">A-4</strain>
    </source>
</reference>
<gene>
    <name evidence="2" type="ORF">SAMN02910293_00363</name>
</gene>
<dbReference type="AlphaFoldDB" id="A0A1G6AFW2"/>
<accession>A0A1G6AFW2</accession>
<dbReference type="Proteomes" id="UP000182508">
    <property type="component" value="Unassembled WGS sequence"/>
</dbReference>
<evidence type="ECO:0000313" key="3">
    <source>
        <dbReference type="Proteomes" id="UP000182508"/>
    </source>
</evidence>
<keyword evidence="1" id="KW-0732">Signal</keyword>
<keyword evidence="3" id="KW-1185">Reference proteome</keyword>
<proteinExistence type="predicted"/>
<organism evidence="2 3">
    <name type="scientific">Streptococcus henryi</name>
    <dbReference type="NCBI Taxonomy" id="439219"/>
    <lineage>
        <taxon>Bacteria</taxon>
        <taxon>Bacillati</taxon>
        <taxon>Bacillota</taxon>
        <taxon>Bacilli</taxon>
        <taxon>Lactobacillales</taxon>
        <taxon>Streptococcaceae</taxon>
        <taxon>Streptococcus</taxon>
    </lineage>
</organism>
<sequence length="154" mass="16831">MNNLKKLILLFGISASLFLSIGVSSTSVYANTNVNQASQTILGGWDEETGIFYNQNNVLVSEVSVFRAAKSDPLHSGKREDRFQKNGLESRAVGWTSWPSVYHYTRAQMVELKGLGGVAADSGRIWGTGGTQAYSGWVFEGELSTHIAKTFYGK</sequence>
<evidence type="ECO:0000313" key="2">
    <source>
        <dbReference type="EMBL" id="SDB07309.1"/>
    </source>
</evidence>
<dbReference type="STRING" id="439219.SAMN02910293_00363"/>
<protein>
    <recommendedName>
        <fullName evidence="4">Bacteriocin (Lactococcin_972)</fullName>
    </recommendedName>
</protein>
<name>A0A1G6AFW2_9STRE</name>
<evidence type="ECO:0000256" key="1">
    <source>
        <dbReference type="SAM" id="SignalP"/>
    </source>
</evidence>
<dbReference type="EMBL" id="FMXP01000004">
    <property type="protein sequence ID" value="SDB07309.1"/>
    <property type="molecule type" value="Genomic_DNA"/>
</dbReference>
<feature type="chain" id="PRO_5010183188" description="Bacteriocin (Lactococcin_972)" evidence="1">
    <location>
        <begin position="31"/>
        <end position="154"/>
    </location>
</feature>